<evidence type="ECO:0000313" key="3">
    <source>
        <dbReference type="Proteomes" id="UP001160390"/>
    </source>
</evidence>
<protein>
    <submittedName>
        <fullName evidence="2">Uncharacterized protein</fullName>
    </submittedName>
</protein>
<keyword evidence="1" id="KW-0732">Signal</keyword>
<comment type="caution">
    <text evidence="2">The sequence shown here is derived from an EMBL/GenBank/DDBJ whole genome shotgun (WGS) entry which is preliminary data.</text>
</comment>
<name>A0AA35LPQ8_9HYPO</name>
<sequence>MVGASIILASFAAHAFSFAHDEAPLSKDPCLKKSICVGNYYTPVFISIDPGDFNAKSCKPGELCVAGRCQALKIGDADHEKFGDVQTACTSGQWCNSGACHSIDVVTDSLNCGGSGKCKAGEVCVNDVCAAIKLGNGPAFCGTEREACDSGQVCLDGTCTPVTVGISAKPCSQNEGCPYSNKCTENVCEPIVISTNQTRCGRESETCKPGSICVSGKCKVISFPDSKGSECPLGRPSFVTSAKRSVSALTIRLVARLRMAVTLVRFVSLVSALTTFSMLRLPF</sequence>
<feature type="signal peptide" evidence="1">
    <location>
        <begin position="1"/>
        <end position="19"/>
    </location>
</feature>
<gene>
    <name evidence="2" type="ORF">CCHLO57077_00013445</name>
</gene>
<evidence type="ECO:0000256" key="1">
    <source>
        <dbReference type="SAM" id="SignalP"/>
    </source>
</evidence>
<organism evidence="2 3">
    <name type="scientific">Clonostachys chloroleuca</name>
    <dbReference type="NCBI Taxonomy" id="1926264"/>
    <lineage>
        <taxon>Eukaryota</taxon>
        <taxon>Fungi</taxon>
        <taxon>Dikarya</taxon>
        <taxon>Ascomycota</taxon>
        <taxon>Pezizomycotina</taxon>
        <taxon>Sordariomycetes</taxon>
        <taxon>Hypocreomycetidae</taxon>
        <taxon>Hypocreales</taxon>
        <taxon>Bionectriaceae</taxon>
        <taxon>Clonostachys</taxon>
    </lineage>
</organism>
<dbReference type="Proteomes" id="UP001160390">
    <property type="component" value="Unassembled WGS sequence"/>
</dbReference>
<keyword evidence="3" id="KW-1185">Reference proteome</keyword>
<reference evidence="2" key="1">
    <citation type="submission" date="2023-01" db="EMBL/GenBank/DDBJ databases">
        <authorList>
            <person name="Piombo E."/>
        </authorList>
    </citation>
    <scope>NUCLEOTIDE SEQUENCE</scope>
</reference>
<dbReference type="AlphaFoldDB" id="A0AA35LPQ8"/>
<proteinExistence type="predicted"/>
<accession>A0AA35LPQ8</accession>
<dbReference type="EMBL" id="CABFNP030000459">
    <property type="protein sequence ID" value="CAI6023146.1"/>
    <property type="molecule type" value="Genomic_DNA"/>
</dbReference>
<feature type="chain" id="PRO_5041427047" evidence="1">
    <location>
        <begin position="20"/>
        <end position="283"/>
    </location>
</feature>
<evidence type="ECO:0000313" key="2">
    <source>
        <dbReference type="EMBL" id="CAI6023146.1"/>
    </source>
</evidence>